<organism evidence="2 3">
    <name type="scientific">Mycolicibacterium agri</name>
    <name type="common">Mycobacterium agri</name>
    <dbReference type="NCBI Taxonomy" id="36811"/>
    <lineage>
        <taxon>Bacteria</taxon>
        <taxon>Bacillati</taxon>
        <taxon>Actinomycetota</taxon>
        <taxon>Actinomycetes</taxon>
        <taxon>Mycobacteriales</taxon>
        <taxon>Mycobacteriaceae</taxon>
        <taxon>Mycolicibacterium</taxon>
    </lineage>
</organism>
<reference evidence="2 3" key="1">
    <citation type="journal article" date="2019" name="Emerg. Microbes Infect.">
        <title>Comprehensive subspecies identification of 175 nontuberculous mycobacteria species based on 7547 genomic profiles.</title>
        <authorList>
            <person name="Matsumoto Y."/>
            <person name="Kinjo T."/>
            <person name="Motooka D."/>
            <person name="Nabeya D."/>
            <person name="Jung N."/>
            <person name="Uechi K."/>
            <person name="Horii T."/>
            <person name="Iida T."/>
            <person name="Fujita J."/>
            <person name="Nakamura S."/>
        </authorList>
    </citation>
    <scope>NUCLEOTIDE SEQUENCE [LARGE SCALE GENOMIC DNA]</scope>
    <source>
        <strain evidence="2 3">JCM 6377</strain>
    </source>
</reference>
<evidence type="ECO:0000313" key="2">
    <source>
        <dbReference type="EMBL" id="GFG53482.1"/>
    </source>
</evidence>
<sequence>MVHLGNLLRTIYAELMDGRVVPLRRSRGVGRPTPPDTVTAVCARPKCRNEFQRNLTRGRRQLYCTEECRREVDAERRKTRARLRHYEDNVAKLRADNNTYAPDGADAVAGAGNAEELLRTQLARVQGLLVFADDDDPVVQHLADLATAVAQYLGADAEEIG</sequence>
<evidence type="ECO:0000256" key="1">
    <source>
        <dbReference type="SAM" id="Coils"/>
    </source>
</evidence>
<accession>A0A7I9W711</accession>
<dbReference type="EMBL" id="BLKS01000001">
    <property type="protein sequence ID" value="GFG53482.1"/>
    <property type="molecule type" value="Genomic_DNA"/>
</dbReference>
<comment type="caution">
    <text evidence="2">The sequence shown here is derived from an EMBL/GenBank/DDBJ whole genome shotgun (WGS) entry which is preliminary data.</text>
</comment>
<dbReference type="AlphaFoldDB" id="A0A7I9W711"/>
<gene>
    <name evidence="2" type="ORF">MAGR_49230</name>
</gene>
<feature type="coiled-coil region" evidence="1">
    <location>
        <begin position="69"/>
        <end position="96"/>
    </location>
</feature>
<protein>
    <submittedName>
        <fullName evidence="2">Uncharacterized protein</fullName>
    </submittedName>
</protein>
<evidence type="ECO:0000313" key="3">
    <source>
        <dbReference type="Proteomes" id="UP000465302"/>
    </source>
</evidence>
<dbReference type="Proteomes" id="UP000465302">
    <property type="component" value="Unassembled WGS sequence"/>
</dbReference>
<keyword evidence="1" id="KW-0175">Coiled coil</keyword>
<name>A0A7I9W711_MYCAG</name>
<proteinExistence type="predicted"/>